<dbReference type="NCBIfam" id="TIGR00357">
    <property type="entry name" value="peptide-methionine (R)-S-oxide reductase MsrB"/>
    <property type="match status" value="1"/>
</dbReference>
<organism evidence="3 4">
    <name type="scientific">Halomarinibacterium sedimenti</name>
    <dbReference type="NCBI Taxonomy" id="2857106"/>
    <lineage>
        <taxon>Bacteria</taxon>
        <taxon>Pseudomonadati</taxon>
        <taxon>Bacteroidota</taxon>
        <taxon>Flavobacteriia</taxon>
        <taxon>Flavobacteriales</taxon>
        <taxon>Flavobacteriaceae</taxon>
        <taxon>Halomarinibacterium</taxon>
    </lineage>
</organism>
<keyword evidence="3" id="KW-0560">Oxidoreductase</keyword>
<dbReference type="GO" id="GO:0033743">
    <property type="term" value="F:peptide-methionine (R)-S-oxide reductase activity"/>
    <property type="evidence" value="ECO:0007669"/>
    <property type="project" value="UniProtKB-EC"/>
</dbReference>
<feature type="chain" id="PRO_5040855819" evidence="1">
    <location>
        <begin position="21"/>
        <end position="159"/>
    </location>
</feature>
<dbReference type="Proteomes" id="UP001138686">
    <property type="component" value="Unassembled WGS sequence"/>
</dbReference>
<keyword evidence="1" id="KW-0732">Signal</keyword>
<dbReference type="PANTHER" id="PTHR10173">
    <property type="entry name" value="METHIONINE SULFOXIDE REDUCTASE"/>
    <property type="match status" value="1"/>
</dbReference>
<accession>A0A9X1FQD7</accession>
<evidence type="ECO:0000259" key="2">
    <source>
        <dbReference type="PROSITE" id="PS51790"/>
    </source>
</evidence>
<gene>
    <name evidence="3" type="primary">msrB</name>
    <name evidence="3" type="ORF">KXJ69_07510</name>
</gene>
<dbReference type="EC" id="1.8.4.12" evidence="3"/>
<dbReference type="RefSeq" id="WP_219052388.1">
    <property type="nucleotide sequence ID" value="NZ_JAHWDP010000003.1"/>
</dbReference>
<dbReference type="AlphaFoldDB" id="A0A9X1FQD7"/>
<evidence type="ECO:0000256" key="1">
    <source>
        <dbReference type="SAM" id="SignalP"/>
    </source>
</evidence>
<dbReference type="EMBL" id="JAHWDP010000003">
    <property type="protein sequence ID" value="MBW2937947.1"/>
    <property type="molecule type" value="Genomic_DNA"/>
</dbReference>
<dbReference type="GO" id="GO:0005737">
    <property type="term" value="C:cytoplasm"/>
    <property type="evidence" value="ECO:0007669"/>
    <property type="project" value="TreeGrafter"/>
</dbReference>
<sequence length="159" mass="17789">MNKIALLLVGLLLLSCNSKAQNEKKKESFSVAKKEAEWKAQLTDLQYYVLREEGTERAFTSELNYNKEKGTYVCAACETPLFLSKHKFDSGTGWPSFDREIKGNVAFSTDYNIGYARTEEHCATCGGHLGHVFNDGPRETTGKRHCINGAALKFIPSEK</sequence>
<keyword evidence="4" id="KW-1185">Reference proteome</keyword>
<reference evidence="3" key="1">
    <citation type="submission" date="2021-07" db="EMBL/GenBank/DDBJ databases">
        <title>Aureisphaera sp. CAU 1614 isolated from sea sediment.</title>
        <authorList>
            <person name="Kim W."/>
        </authorList>
    </citation>
    <scope>NUCLEOTIDE SEQUENCE</scope>
    <source>
        <strain evidence="3">CAU 1614</strain>
    </source>
</reference>
<comment type="caution">
    <text evidence="3">The sequence shown here is derived from an EMBL/GenBank/DDBJ whole genome shotgun (WGS) entry which is preliminary data.</text>
</comment>
<dbReference type="PANTHER" id="PTHR10173:SF57">
    <property type="entry name" value="PEPTIDE-METHIONINE (R)-S-OXIDE REDUCTASE"/>
    <property type="match status" value="1"/>
</dbReference>
<dbReference type="InterPro" id="IPR002579">
    <property type="entry name" value="Met_Sox_Rdtase_MsrB_dom"/>
</dbReference>
<protein>
    <submittedName>
        <fullName evidence="3">Peptide-methionine (R)-S-oxide reductase MsrB</fullName>
        <ecNumber evidence="3">1.8.4.12</ecNumber>
    </submittedName>
</protein>
<dbReference type="PROSITE" id="PS51257">
    <property type="entry name" value="PROKAR_LIPOPROTEIN"/>
    <property type="match status" value="1"/>
</dbReference>
<evidence type="ECO:0000313" key="4">
    <source>
        <dbReference type="Proteomes" id="UP001138686"/>
    </source>
</evidence>
<dbReference type="PROSITE" id="PS51790">
    <property type="entry name" value="MSRB"/>
    <property type="match status" value="1"/>
</dbReference>
<dbReference type="GO" id="GO:0006979">
    <property type="term" value="P:response to oxidative stress"/>
    <property type="evidence" value="ECO:0007669"/>
    <property type="project" value="InterPro"/>
</dbReference>
<name>A0A9X1FQD7_9FLAO</name>
<feature type="domain" description="MsrB" evidence="2">
    <location>
        <begin position="35"/>
        <end position="157"/>
    </location>
</feature>
<evidence type="ECO:0000313" key="3">
    <source>
        <dbReference type="EMBL" id="MBW2937947.1"/>
    </source>
</evidence>
<feature type="signal peptide" evidence="1">
    <location>
        <begin position="1"/>
        <end position="20"/>
    </location>
</feature>
<dbReference type="GO" id="GO:0030091">
    <property type="term" value="P:protein repair"/>
    <property type="evidence" value="ECO:0007669"/>
    <property type="project" value="InterPro"/>
</dbReference>
<dbReference type="InterPro" id="IPR028427">
    <property type="entry name" value="Met_Sox_Rdtase_MsrB"/>
</dbReference>
<dbReference type="Pfam" id="PF01641">
    <property type="entry name" value="SelR"/>
    <property type="match status" value="1"/>
</dbReference>
<proteinExistence type="predicted"/>